<name>A0ACB7ZYG7_9AGAM</name>
<protein>
    <submittedName>
        <fullName evidence="1">Uncharacterized protein</fullName>
    </submittedName>
</protein>
<sequence length="161" mass="17565">MIIVVYGVITVNADTALNSKAPECLIDTSLRPFTLAVMIVIVIFELVLCCMTLLWGYISNVTDLPAISRLANALCRGNLMHTFALLLCTTINVFAIILAPQSGWSGSVDLFQEVLHSVMASRILFSLRNAGDLEETNEGKPLSAIYFAPIALVFPEHSDSF</sequence>
<keyword evidence="2" id="KW-1185">Reference proteome</keyword>
<comment type="caution">
    <text evidence="1">The sequence shown here is derived from an EMBL/GenBank/DDBJ whole genome shotgun (WGS) entry which is preliminary data.</text>
</comment>
<accession>A0ACB7ZYG7</accession>
<gene>
    <name evidence="1" type="ORF">BJ138DRAFT_671396</name>
</gene>
<dbReference type="EMBL" id="MU268069">
    <property type="protein sequence ID" value="KAH7906105.1"/>
    <property type="molecule type" value="Genomic_DNA"/>
</dbReference>
<evidence type="ECO:0000313" key="1">
    <source>
        <dbReference type="EMBL" id="KAH7906105.1"/>
    </source>
</evidence>
<proteinExistence type="predicted"/>
<dbReference type="Proteomes" id="UP000790377">
    <property type="component" value="Unassembled WGS sequence"/>
</dbReference>
<organism evidence="1 2">
    <name type="scientific">Hygrophoropsis aurantiaca</name>
    <dbReference type="NCBI Taxonomy" id="72124"/>
    <lineage>
        <taxon>Eukaryota</taxon>
        <taxon>Fungi</taxon>
        <taxon>Dikarya</taxon>
        <taxon>Basidiomycota</taxon>
        <taxon>Agaricomycotina</taxon>
        <taxon>Agaricomycetes</taxon>
        <taxon>Agaricomycetidae</taxon>
        <taxon>Boletales</taxon>
        <taxon>Coniophorineae</taxon>
        <taxon>Hygrophoropsidaceae</taxon>
        <taxon>Hygrophoropsis</taxon>
    </lineage>
</organism>
<reference evidence="1" key="1">
    <citation type="journal article" date="2021" name="New Phytol.">
        <title>Evolutionary innovations through gain and loss of genes in the ectomycorrhizal Boletales.</title>
        <authorList>
            <person name="Wu G."/>
            <person name="Miyauchi S."/>
            <person name="Morin E."/>
            <person name="Kuo A."/>
            <person name="Drula E."/>
            <person name="Varga T."/>
            <person name="Kohler A."/>
            <person name="Feng B."/>
            <person name="Cao Y."/>
            <person name="Lipzen A."/>
            <person name="Daum C."/>
            <person name="Hundley H."/>
            <person name="Pangilinan J."/>
            <person name="Johnson J."/>
            <person name="Barry K."/>
            <person name="LaButti K."/>
            <person name="Ng V."/>
            <person name="Ahrendt S."/>
            <person name="Min B."/>
            <person name="Choi I.G."/>
            <person name="Park H."/>
            <person name="Plett J.M."/>
            <person name="Magnuson J."/>
            <person name="Spatafora J.W."/>
            <person name="Nagy L.G."/>
            <person name="Henrissat B."/>
            <person name="Grigoriev I.V."/>
            <person name="Yang Z.L."/>
            <person name="Xu J."/>
            <person name="Martin F.M."/>
        </authorList>
    </citation>
    <scope>NUCLEOTIDE SEQUENCE</scope>
    <source>
        <strain evidence="1">ATCC 28755</strain>
    </source>
</reference>
<evidence type="ECO:0000313" key="2">
    <source>
        <dbReference type="Proteomes" id="UP000790377"/>
    </source>
</evidence>